<feature type="transmembrane region" description="Helical" evidence="2">
    <location>
        <begin position="183"/>
        <end position="200"/>
    </location>
</feature>
<dbReference type="RefSeq" id="XP_020125337.1">
    <property type="nucleotide sequence ID" value="XM_020280001.1"/>
</dbReference>
<gene>
    <name evidence="3" type="ORF">BKCO1_9500018</name>
</gene>
<feature type="transmembrane region" description="Helical" evidence="2">
    <location>
        <begin position="55"/>
        <end position="74"/>
    </location>
</feature>
<dbReference type="AlphaFoldDB" id="A0A1J9RNA2"/>
<feature type="transmembrane region" description="Helical" evidence="2">
    <location>
        <begin position="270"/>
        <end position="289"/>
    </location>
</feature>
<feature type="transmembrane region" description="Helical" evidence="2">
    <location>
        <begin position="23"/>
        <end position="49"/>
    </location>
</feature>
<feature type="transmembrane region" description="Helical" evidence="2">
    <location>
        <begin position="234"/>
        <end position="258"/>
    </location>
</feature>
<comment type="caution">
    <text evidence="3">The sequence shown here is derived from an EMBL/GenBank/DDBJ whole genome shotgun (WGS) entry which is preliminary data.</text>
</comment>
<feature type="transmembrane region" description="Helical" evidence="2">
    <location>
        <begin position="155"/>
        <end position="177"/>
    </location>
</feature>
<keyword evidence="2" id="KW-0472">Membrane</keyword>
<evidence type="ECO:0000313" key="4">
    <source>
        <dbReference type="Proteomes" id="UP000183809"/>
    </source>
</evidence>
<evidence type="ECO:0000256" key="1">
    <source>
        <dbReference type="SAM" id="MobiDB-lite"/>
    </source>
</evidence>
<dbReference type="GeneID" id="31020265"/>
<name>A0A1J9RNA2_9PEZI</name>
<keyword evidence="2" id="KW-1133">Transmembrane helix</keyword>
<organism evidence="3 4">
    <name type="scientific">Diplodia corticola</name>
    <dbReference type="NCBI Taxonomy" id="236234"/>
    <lineage>
        <taxon>Eukaryota</taxon>
        <taxon>Fungi</taxon>
        <taxon>Dikarya</taxon>
        <taxon>Ascomycota</taxon>
        <taxon>Pezizomycotina</taxon>
        <taxon>Dothideomycetes</taxon>
        <taxon>Dothideomycetes incertae sedis</taxon>
        <taxon>Botryosphaeriales</taxon>
        <taxon>Botryosphaeriaceae</taxon>
        <taxon>Diplodia</taxon>
    </lineage>
</organism>
<protein>
    <submittedName>
        <fullName evidence="3">Uncharacterized protein</fullName>
    </submittedName>
</protein>
<feature type="region of interest" description="Disordered" evidence="1">
    <location>
        <begin position="124"/>
        <end position="143"/>
    </location>
</feature>
<keyword evidence="4" id="KW-1185">Reference proteome</keyword>
<evidence type="ECO:0000256" key="2">
    <source>
        <dbReference type="SAM" id="Phobius"/>
    </source>
</evidence>
<dbReference type="OrthoDB" id="10564702at2759"/>
<reference evidence="3 4" key="1">
    <citation type="submission" date="2016-10" db="EMBL/GenBank/DDBJ databases">
        <title>Proteomics and genomics reveal pathogen-plant mechanisms compatible with a hemibiotrophic lifestyle of Diplodia corticola.</title>
        <authorList>
            <person name="Fernandes I."/>
            <person name="De Jonge R."/>
            <person name="Van De Peer Y."/>
            <person name="Devreese B."/>
            <person name="Alves A."/>
            <person name="Esteves A.C."/>
        </authorList>
    </citation>
    <scope>NUCLEOTIDE SEQUENCE [LARGE SCALE GENOMIC DNA]</scope>
    <source>
        <strain evidence="3 4">CBS 112549</strain>
    </source>
</reference>
<keyword evidence="2" id="KW-0812">Transmembrane</keyword>
<accession>A0A1J9RNA2</accession>
<dbReference type="Proteomes" id="UP000183809">
    <property type="component" value="Unassembled WGS sequence"/>
</dbReference>
<dbReference type="EMBL" id="MNUE01000095">
    <property type="protein sequence ID" value="OJD29077.1"/>
    <property type="molecule type" value="Genomic_DNA"/>
</dbReference>
<proteinExistence type="predicted"/>
<evidence type="ECO:0000313" key="3">
    <source>
        <dbReference type="EMBL" id="OJD29077.1"/>
    </source>
</evidence>
<sequence>MPVPRGFYNPWPKAIKRYGSPSMYIFLLLLSLLPTLVFFFGSIVSLAQLIRRRTWYLSGVVVAGPLIAWGLVFLQSLQVDKDPWIRDRAKVPSVSFIDIGTTLLAHSLSSTLTRLAWSVLPDPAGAATRSTTTPSLPDVDGPNRDRRKVLRDRRVGYYLLVPHAFIGVAATCSWTPWMARLTPFAQLPFCAYFAFVAWEYRRQAREEWGMGEEEDEEEEEEGEEGRRVKWPGRLFDGLVVAAGGLTVRSILGIIAVAFDIYTKAARHPVGLIWAIVCDDIVIFCGFSLLRTVDFSRFVLTDVARP</sequence>